<protein>
    <submittedName>
        <fullName evidence="7">ATP synthase subunit I</fullName>
    </submittedName>
</protein>
<dbReference type="Proteomes" id="UP001595384">
    <property type="component" value="Unassembled WGS sequence"/>
</dbReference>
<keyword evidence="2" id="KW-1003">Cell membrane</keyword>
<name>A0ABV7C9N9_9VIBR</name>
<keyword evidence="8" id="KW-1185">Reference proteome</keyword>
<sequence>MQAISTSRAIMVAGCRILRMQSYLGALVILGAMCTQGLVTAESAFMGTVIAILPTFLGNGLAAFKSRSQPTKGLKDLMTISRRTKLVYTMVLFIVTFRAMTLHDTVVLFAFSVVMLGHFLAPWQKEHSERKA</sequence>
<dbReference type="RefSeq" id="WP_123014530.1">
    <property type="nucleotide sequence ID" value="NZ_AP024912.1"/>
</dbReference>
<feature type="transmembrane region" description="Helical" evidence="6">
    <location>
        <begin position="106"/>
        <end position="123"/>
    </location>
</feature>
<evidence type="ECO:0000256" key="1">
    <source>
        <dbReference type="ARBA" id="ARBA00004651"/>
    </source>
</evidence>
<feature type="transmembrane region" description="Helical" evidence="6">
    <location>
        <begin position="21"/>
        <end position="39"/>
    </location>
</feature>
<evidence type="ECO:0000256" key="6">
    <source>
        <dbReference type="SAM" id="Phobius"/>
    </source>
</evidence>
<accession>A0ABV7C9N9</accession>
<gene>
    <name evidence="7" type="ORF">ACFODT_08655</name>
</gene>
<dbReference type="EMBL" id="JBHRSE010000057">
    <property type="protein sequence ID" value="MFC3023894.1"/>
    <property type="molecule type" value="Genomic_DNA"/>
</dbReference>
<evidence type="ECO:0000256" key="2">
    <source>
        <dbReference type="ARBA" id="ARBA00022475"/>
    </source>
</evidence>
<evidence type="ECO:0000256" key="5">
    <source>
        <dbReference type="ARBA" id="ARBA00023136"/>
    </source>
</evidence>
<keyword evidence="5 6" id="KW-0472">Membrane</keyword>
<feature type="transmembrane region" description="Helical" evidence="6">
    <location>
        <begin position="45"/>
        <end position="64"/>
    </location>
</feature>
<comment type="caution">
    <text evidence="7">The sequence shown here is derived from an EMBL/GenBank/DDBJ whole genome shotgun (WGS) entry which is preliminary data.</text>
</comment>
<reference evidence="8" key="1">
    <citation type="journal article" date="2019" name="Int. J. Syst. Evol. Microbiol.">
        <title>The Global Catalogue of Microorganisms (GCM) 10K type strain sequencing project: providing services to taxonomists for standard genome sequencing and annotation.</title>
        <authorList>
            <consortium name="The Broad Institute Genomics Platform"/>
            <consortium name="The Broad Institute Genome Sequencing Center for Infectious Disease"/>
            <person name="Wu L."/>
            <person name="Ma J."/>
        </authorList>
    </citation>
    <scope>NUCLEOTIDE SEQUENCE [LARGE SCALE GENOMIC DNA]</scope>
    <source>
        <strain evidence="8">KCTC 62784</strain>
    </source>
</reference>
<evidence type="ECO:0000313" key="7">
    <source>
        <dbReference type="EMBL" id="MFC3023894.1"/>
    </source>
</evidence>
<evidence type="ECO:0000256" key="4">
    <source>
        <dbReference type="ARBA" id="ARBA00022989"/>
    </source>
</evidence>
<comment type="subcellular location">
    <subcellularLocation>
        <location evidence="1">Cell membrane</location>
        <topology evidence="1">Multi-pass membrane protein</topology>
    </subcellularLocation>
</comment>
<organism evidence="7 8">
    <name type="scientific">Vibrio zhugei</name>
    <dbReference type="NCBI Taxonomy" id="2479546"/>
    <lineage>
        <taxon>Bacteria</taxon>
        <taxon>Pseudomonadati</taxon>
        <taxon>Pseudomonadota</taxon>
        <taxon>Gammaproteobacteria</taxon>
        <taxon>Vibrionales</taxon>
        <taxon>Vibrionaceae</taxon>
        <taxon>Vibrio</taxon>
    </lineage>
</organism>
<dbReference type="InterPro" id="IPR005598">
    <property type="entry name" value="ATP_synth_I"/>
</dbReference>
<proteinExistence type="predicted"/>
<keyword evidence="3 6" id="KW-0812">Transmembrane</keyword>
<dbReference type="Pfam" id="PF03899">
    <property type="entry name" value="ATP-synt_I"/>
    <property type="match status" value="1"/>
</dbReference>
<feature type="transmembrane region" description="Helical" evidence="6">
    <location>
        <begin position="85"/>
        <end position="100"/>
    </location>
</feature>
<keyword evidence="4 6" id="KW-1133">Transmembrane helix</keyword>
<evidence type="ECO:0000256" key="3">
    <source>
        <dbReference type="ARBA" id="ARBA00022692"/>
    </source>
</evidence>
<evidence type="ECO:0000313" key="8">
    <source>
        <dbReference type="Proteomes" id="UP001595384"/>
    </source>
</evidence>